<dbReference type="AlphaFoldDB" id="D1CE70"/>
<dbReference type="KEGG" id="ttr:Tter_0304"/>
<name>D1CE70_THET1</name>
<feature type="transmembrane region" description="Helical" evidence="2">
    <location>
        <begin position="109"/>
        <end position="136"/>
    </location>
</feature>
<keyword evidence="2" id="KW-0812">Transmembrane</keyword>
<keyword evidence="2" id="KW-1133">Transmembrane helix</keyword>
<dbReference type="STRING" id="525904.Tter_0304"/>
<evidence type="ECO:0000313" key="3">
    <source>
        <dbReference type="EMBL" id="ACZ41226.1"/>
    </source>
</evidence>
<accession>D1CE70</accession>
<evidence type="ECO:0000313" key="4">
    <source>
        <dbReference type="Proteomes" id="UP000000323"/>
    </source>
</evidence>
<sequence length="191" mass="20276">MSQEDIYSETTQPIDTSRKPTGSSASKAPLNADRIGVSRGEPWVDAVRWGAVWAGLLSAFGLFLLLFTLALALGFGSTSVLAAIVLLCTFFGGFVSARSSGTYSRFIGFIQGFLAWILGVLVSVPLTYIAIAIYRGDVIKNGLSLEPFLERLRNDTTYFGTFTFLGLLITALLSSLGGIVGTLSGEGSDVS</sequence>
<feature type="transmembrane region" description="Helical" evidence="2">
    <location>
        <begin position="51"/>
        <end position="73"/>
    </location>
</feature>
<feature type="compositionally biased region" description="Polar residues" evidence="1">
    <location>
        <begin position="1"/>
        <end position="26"/>
    </location>
</feature>
<keyword evidence="4" id="KW-1185">Reference proteome</keyword>
<feature type="transmembrane region" description="Helical" evidence="2">
    <location>
        <begin position="80"/>
        <end position="97"/>
    </location>
</feature>
<feature type="region of interest" description="Disordered" evidence="1">
    <location>
        <begin position="1"/>
        <end position="29"/>
    </location>
</feature>
<feature type="transmembrane region" description="Helical" evidence="2">
    <location>
        <begin position="157"/>
        <end position="181"/>
    </location>
</feature>
<organism evidence="3 4">
    <name type="scientific">Thermobaculum terrenum (strain ATCC BAA-798 / CCMEE 7001 / YNP1)</name>
    <dbReference type="NCBI Taxonomy" id="525904"/>
    <lineage>
        <taxon>Bacteria</taxon>
        <taxon>Bacillati</taxon>
        <taxon>Chloroflexota</taxon>
        <taxon>Chloroflexia</taxon>
        <taxon>Candidatus Thermobaculales</taxon>
        <taxon>Candidatus Thermobaculaceae</taxon>
        <taxon>Thermobaculum</taxon>
    </lineage>
</organism>
<keyword evidence="2" id="KW-0472">Membrane</keyword>
<evidence type="ECO:0000256" key="1">
    <source>
        <dbReference type="SAM" id="MobiDB-lite"/>
    </source>
</evidence>
<dbReference type="HOGENOM" id="CLU_1420857_0_0_0"/>
<reference evidence="4" key="1">
    <citation type="journal article" date="2010" name="Stand. Genomic Sci.">
        <title>Complete genome sequence of 'Thermobaculum terrenum' type strain (YNP1).</title>
        <authorList>
            <person name="Kiss H."/>
            <person name="Cleland D."/>
            <person name="Lapidus A."/>
            <person name="Lucas S."/>
            <person name="Glavina Del Rio T."/>
            <person name="Nolan M."/>
            <person name="Tice H."/>
            <person name="Han C."/>
            <person name="Goodwin L."/>
            <person name="Pitluck S."/>
            <person name="Liolios K."/>
            <person name="Ivanova N."/>
            <person name="Mavromatis K."/>
            <person name="Ovchinnikova G."/>
            <person name="Pati A."/>
            <person name="Chen A."/>
            <person name="Palaniappan K."/>
            <person name="Land M."/>
            <person name="Hauser L."/>
            <person name="Chang Y."/>
            <person name="Jeffries C."/>
            <person name="Lu M."/>
            <person name="Brettin T."/>
            <person name="Detter J."/>
            <person name="Goker M."/>
            <person name="Tindall B."/>
            <person name="Beck B."/>
            <person name="McDermott T."/>
            <person name="Woyke T."/>
            <person name="Bristow J."/>
            <person name="Eisen J."/>
            <person name="Markowitz V."/>
            <person name="Hugenholtz P."/>
            <person name="Kyrpides N."/>
            <person name="Klenk H."/>
            <person name="Cheng J."/>
        </authorList>
    </citation>
    <scope>NUCLEOTIDE SEQUENCE [LARGE SCALE GENOMIC DNA]</scope>
    <source>
        <strain evidence="4">ATCC BAA-798 / YNP1</strain>
    </source>
</reference>
<evidence type="ECO:0000256" key="2">
    <source>
        <dbReference type="SAM" id="Phobius"/>
    </source>
</evidence>
<dbReference type="Proteomes" id="UP000000323">
    <property type="component" value="Chromosome 1"/>
</dbReference>
<protein>
    <submittedName>
        <fullName evidence="3">Uncharacterized protein</fullName>
    </submittedName>
</protein>
<dbReference type="EMBL" id="CP001825">
    <property type="protein sequence ID" value="ACZ41226.1"/>
    <property type="molecule type" value="Genomic_DNA"/>
</dbReference>
<dbReference type="RefSeq" id="WP_012874261.1">
    <property type="nucleotide sequence ID" value="NC_013525.1"/>
</dbReference>
<proteinExistence type="predicted"/>
<gene>
    <name evidence="3" type="ordered locus">Tter_0304</name>
</gene>